<name>A0A9N9Q023_9HELO</name>
<dbReference type="AlphaFoldDB" id="A0A9N9Q023"/>
<comment type="caution">
    <text evidence="1">The sequence shown here is derived from an EMBL/GenBank/DDBJ whole genome shotgun (WGS) entry which is preliminary data.</text>
</comment>
<protein>
    <submittedName>
        <fullName evidence="1">Uncharacterized protein</fullName>
    </submittedName>
</protein>
<organism evidence="1 2">
    <name type="scientific">Hymenoscyphus fraxineus</name>
    <dbReference type="NCBI Taxonomy" id="746836"/>
    <lineage>
        <taxon>Eukaryota</taxon>
        <taxon>Fungi</taxon>
        <taxon>Dikarya</taxon>
        <taxon>Ascomycota</taxon>
        <taxon>Pezizomycotina</taxon>
        <taxon>Leotiomycetes</taxon>
        <taxon>Helotiales</taxon>
        <taxon>Helotiaceae</taxon>
        <taxon>Hymenoscyphus</taxon>
    </lineage>
</organism>
<sequence length="66" mass="7594">MEAQNSHVNPEDFWMQLFPKGRYNAIRPLCMSGKAPARGPRDSVKYEKTLCINEIEMLDLIAGRRV</sequence>
<dbReference type="Proteomes" id="UP000696280">
    <property type="component" value="Unassembled WGS sequence"/>
</dbReference>
<evidence type="ECO:0000313" key="2">
    <source>
        <dbReference type="Proteomes" id="UP000696280"/>
    </source>
</evidence>
<accession>A0A9N9Q023</accession>
<proteinExistence type="predicted"/>
<dbReference type="EMBL" id="CAJVRL010000098">
    <property type="protein sequence ID" value="CAG8960322.1"/>
    <property type="molecule type" value="Genomic_DNA"/>
</dbReference>
<gene>
    <name evidence="1" type="ORF">HYFRA_00012396</name>
</gene>
<reference evidence="1" key="1">
    <citation type="submission" date="2021-07" db="EMBL/GenBank/DDBJ databases">
        <authorList>
            <person name="Durling M."/>
        </authorList>
    </citation>
    <scope>NUCLEOTIDE SEQUENCE</scope>
</reference>
<evidence type="ECO:0000313" key="1">
    <source>
        <dbReference type="EMBL" id="CAG8960322.1"/>
    </source>
</evidence>
<keyword evidence="2" id="KW-1185">Reference proteome</keyword>